<protein>
    <submittedName>
        <fullName evidence="1">Uncharacterized protein</fullName>
    </submittedName>
</protein>
<sequence>MVAGVVVTGQDPLVKMRNFGMILNIPLVAHIEWVKSNWLKVAYFNQQVQAIPKFSMPAKAFLHADVSTDDLILKFTLKLHR</sequence>
<reference evidence="1 2" key="1">
    <citation type="journal article" date="2022" name="Gigascience">
        <title>A chromosome-level genome assembly and annotation of the desert horned lizard, Phrynosoma platyrhinos, provides insight into chromosomal rearrangements among reptiles.</title>
        <authorList>
            <person name="Koochekian N."/>
            <person name="Ascanio A."/>
            <person name="Farleigh K."/>
            <person name="Card D.C."/>
            <person name="Schield D.R."/>
            <person name="Castoe T.A."/>
            <person name="Jezkova T."/>
        </authorList>
    </citation>
    <scope>NUCLEOTIDE SEQUENCE [LARGE SCALE GENOMIC DNA]</scope>
    <source>
        <strain evidence="1">NK-2021</strain>
    </source>
</reference>
<evidence type="ECO:0000313" key="1">
    <source>
        <dbReference type="EMBL" id="KAH0619342.1"/>
    </source>
</evidence>
<gene>
    <name evidence="1" type="ORF">JD844_019383</name>
</gene>
<evidence type="ECO:0000313" key="2">
    <source>
        <dbReference type="Proteomes" id="UP000826234"/>
    </source>
</evidence>
<comment type="caution">
    <text evidence="1">The sequence shown here is derived from an EMBL/GenBank/DDBJ whole genome shotgun (WGS) entry which is preliminary data.</text>
</comment>
<accession>A0ABQ7SPR4</accession>
<dbReference type="Proteomes" id="UP000826234">
    <property type="component" value="Unassembled WGS sequence"/>
</dbReference>
<dbReference type="EMBL" id="JAIPUX010005289">
    <property type="protein sequence ID" value="KAH0619342.1"/>
    <property type="molecule type" value="Genomic_DNA"/>
</dbReference>
<keyword evidence="2" id="KW-1185">Reference proteome</keyword>
<organism evidence="1 2">
    <name type="scientific">Phrynosoma platyrhinos</name>
    <name type="common">Desert horned lizard</name>
    <dbReference type="NCBI Taxonomy" id="52577"/>
    <lineage>
        <taxon>Eukaryota</taxon>
        <taxon>Metazoa</taxon>
        <taxon>Chordata</taxon>
        <taxon>Craniata</taxon>
        <taxon>Vertebrata</taxon>
        <taxon>Euteleostomi</taxon>
        <taxon>Lepidosauria</taxon>
        <taxon>Squamata</taxon>
        <taxon>Bifurcata</taxon>
        <taxon>Unidentata</taxon>
        <taxon>Episquamata</taxon>
        <taxon>Toxicofera</taxon>
        <taxon>Iguania</taxon>
        <taxon>Phrynosomatidae</taxon>
        <taxon>Phrynosomatinae</taxon>
        <taxon>Phrynosoma</taxon>
    </lineage>
</organism>
<name>A0ABQ7SPR4_PHRPL</name>
<proteinExistence type="predicted"/>